<accession>A0A0W8G889</accession>
<sequence length="346" mass="37751">MNSIKLHGRVLSMQHRLGIFWPIIIGCVIMTGVVAAGIASYMIIEGWPFFDSLYQVIITLSTVGYQEVNPLSEQGRVATMLLIVCGVGSFAYLVGSFTQVLIEGRLQLMWGRRRVQKAIDKLDGHIIICGCGRIGAVVAEMVLDEGHGAVIIEKNPEVVRELEEKGILHLAGDATDDDVLLAAGIERAKTLVAALHQEAANVYVTLTARQINPRLYIVARADTPPHIPKLKRAGADNVLIPHLFGGIRMAQAVLRPTVTSFLELAQGGGDIDLQMEELRVEATSEVVNQNLIESKIRPRFDLIVIGIKKASGEMVFNPQPQTVLEAGDTMILVGKGQDLDRLRAIL</sequence>
<dbReference type="EMBL" id="LNQE01000099">
    <property type="protein sequence ID" value="KUG29344.1"/>
    <property type="molecule type" value="Genomic_DNA"/>
</dbReference>
<keyword evidence="2" id="KW-0812">Transmembrane</keyword>
<dbReference type="PANTHER" id="PTHR43833:SF9">
    <property type="entry name" value="POTASSIUM CHANNEL PROTEIN YUGO-RELATED"/>
    <property type="match status" value="1"/>
</dbReference>
<dbReference type="Pfam" id="PF02080">
    <property type="entry name" value="TrkA_C"/>
    <property type="match status" value="1"/>
</dbReference>
<gene>
    <name evidence="5" type="ORF">ASZ90_000762</name>
</gene>
<organism evidence="5">
    <name type="scientific">hydrocarbon metagenome</name>
    <dbReference type="NCBI Taxonomy" id="938273"/>
    <lineage>
        <taxon>unclassified sequences</taxon>
        <taxon>metagenomes</taxon>
        <taxon>ecological metagenomes</taxon>
    </lineage>
</organism>
<dbReference type="Gene3D" id="3.40.50.720">
    <property type="entry name" value="NAD(P)-binding Rossmann-like Domain"/>
    <property type="match status" value="1"/>
</dbReference>
<dbReference type="InterPro" id="IPR036721">
    <property type="entry name" value="RCK_C_sf"/>
</dbReference>
<dbReference type="GO" id="GO:0005886">
    <property type="term" value="C:plasma membrane"/>
    <property type="evidence" value="ECO:0007669"/>
    <property type="project" value="UniProtKB-SubCell"/>
</dbReference>
<dbReference type="InterPro" id="IPR003148">
    <property type="entry name" value="RCK_N"/>
</dbReference>
<dbReference type="InterPro" id="IPR013099">
    <property type="entry name" value="K_chnl_dom"/>
</dbReference>
<dbReference type="SUPFAM" id="SSF116726">
    <property type="entry name" value="TrkA C-terminal domain-like"/>
    <property type="match status" value="1"/>
</dbReference>
<evidence type="ECO:0000259" key="4">
    <source>
        <dbReference type="PROSITE" id="PS51202"/>
    </source>
</evidence>
<keyword evidence="2" id="KW-1133">Transmembrane helix</keyword>
<keyword evidence="2" id="KW-0472">Membrane</keyword>
<feature type="domain" description="RCK N-terminal" evidence="3">
    <location>
        <begin position="123"/>
        <end position="240"/>
    </location>
</feature>
<dbReference type="PROSITE" id="PS51202">
    <property type="entry name" value="RCK_C"/>
    <property type="match status" value="1"/>
</dbReference>
<reference evidence="5" key="1">
    <citation type="journal article" date="2015" name="Proc. Natl. Acad. Sci. U.S.A.">
        <title>Networks of energetic and metabolic interactions define dynamics in microbial communities.</title>
        <authorList>
            <person name="Embree M."/>
            <person name="Liu J.K."/>
            <person name="Al-Bassam M.M."/>
            <person name="Zengler K."/>
        </authorList>
    </citation>
    <scope>NUCLEOTIDE SEQUENCE</scope>
</reference>
<dbReference type="Gene3D" id="1.10.287.70">
    <property type="match status" value="1"/>
</dbReference>
<dbReference type="Gene3D" id="3.30.70.1450">
    <property type="entry name" value="Regulator of K+ conductance, C-terminal domain"/>
    <property type="match status" value="1"/>
</dbReference>
<feature type="transmembrane region" description="Helical" evidence="2">
    <location>
        <begin position="77"/>
        <end position="102"/>
    </location>
</feature>
<evidence type="ECO:0000256" key="2">
    <source>
        <dbReference type="SAM" id="Phobius"/>
    </source>
</evidence>
<dbReference type="GO" id="GO:0008324">
    <property type="term" value="F:monoatomic cation transmembrane transporter activity"/>
    <property type="evidence" value="ECO:0007669"/>
    <property type="project" value="InterPro"/>
</dbReference>
<comment type="subcellular location">
    <subcellularLocation>
        <location evidence="1">Cell membrane</location>
        <topology evidence="1">Multi-pass membrane protein</topology>
    </subcellularLocation>
</comment>
<keyword evidence="5" id="KW-0406">Ion transport</keyword>
<dbReference type="PROSITE" id="PS51201">
    <property type="entry name" value="RCK_N"/>
    <property type="match status" value="1"/>
</dbReference>
<evidence type="ECO:0000259" key="3">
    <source>
        <dbReference type="PROSITE" id="PS51201"/>
    </source>
</evidence>
<dbReference type="AlphaFoldDB" id="A0A0W8G889"/>
<dbReference type="SUPFAM" id="SSF51735">
    <property type="entry name" value="NAD(P)-binding Rossmann-fold domains"/>
    <property type="match status" value="1"/>
</dbReference>
<dbReference type="Pfam" id="PF02254">
    <property type="entry name" value="TrkA_N"/>
    <property type="match status" value="1"/>
</dbReference>
<dbReference type="PANTHER" id="PTHR43833">
    <property type="entry name" value="POTASSIUM CHANNEL PROTEIN 2-RELATED-RELATED"/>
    <property type="match status" value="1"/>
</dbReference>
<dbReference type="Pfam" id="PF07885">
    <property type="entry name" value="Ion_trans_2"/>
    <property type="match status" value="1"/>
</dbReference>
<dbReference type="GO" id="GO:0006813">
    <property type="term" value="P:potassium ion transport"/>
    <property type="evidence" value="ECO:0007669"/>
    <property type="project" value="InterPro"/>
</dbReference>
<feature type="transmembrane region" description="Helical" evidence="2">
    <location>
        <begin position="20"/>
        <end position="44"/>
    </location>
</feature>
<dbReference type="SUPFAM" id="SSF81324">
    <property type="entry name" value="Voltage-gated potassium channels"/>
    <property type="match status" value="1"/>
</dbReference>
<name>A0A0W8G889_9ZZZZ</name>
<keyword evidence="5" id="KW-0813">Transport</keyword>
<dbReference type="InterPro" id="IPR006037">
    <property type="entry name" value="RCK_C"/>
</dbReference>
<protein>
    <submittedName>
        <fullName evidence="5">Potassium channel protein</fullName>
    </submittedName>
</protein>
<feature type="domain" description="RCK C-terminal" evidence="4">
    <location>
        <begin position="262"/>
        <end position="346"/>
    </location>
</feature>
<evidence type="ECO:0000313" key="5">
    <source>
        <dbReference type="EMBL" id="KUG29344.1"/>
    </source>
</evidence>
<evidence type="ECO:0000256" key="1">
    <source>
        <dbReference type="ARBA" id="ARBA00004651"/>
    </source>
</evidence>
<dbReference type="PROSITE" id="PS51257">
    <property type="entry name" value="PROKAR_LIPOPROTEIN"/>
    <property type="match status" value="1"/>
</dbReference>
<dbReference type="InterPro" id="IPR036291">
    <property type="entry name" value="NAD(P)-bd_dom_sf"/>
</dbReference>
<comment type="caution">
    <text evidence="5">The sequence shown here is derived from an EMBL/GenBank/DDBJ whole genome shotgun (WGS) entry which is preliminary data.</text>
</comment>
<dbReference type="InterPro" id="IPR050721">
    <property type="entry name" value="Trk_Ktr_HKT_K-transport"/>
</dbReference>
<proteinExistence type="predicted"/>
<keyword evidence="5" id="KW-0407">Ion channel</keyword>